<gene>
    <name evidence="1" type="ORF">ACFSBT_02120</name>
</gene>
<dbReference type="SUPFAM" id="SSF53254">
    <property type="entry name" value="Phosphoglycerate mutase-like"/>
    <property type="match status" value="1"/>
</dbReference>
<dbReference type="Gene3D" id="3.40.50.1240">
    <property type="entry name" value="Phosphoglycerate mutase-like"/>
    <property type="match status" value="1"/>
</dbReference>
<dbReference type="RefSeq" id="WP_250872064.1">
    <property type="nucleotide sequence ID" value="NZ_JALXFV010000002.1"/>
</dbReference>
<dbReference type="EMBL" id="JBHUDC010000002">
    <property type="protein sequence ID" value="MFD1512077.1"/>
    <property type="molecule type" value="Genomic_DNA"/>
</dbReference>
<sequence>MTTLLFVRHAHSPWVPNREAERPLSASGYAAAERVADQLADHTVDAVVSSPYERAVQTVEPLAERRGLAVERDDGFRERALTDGPVETIGETFESAVRAVWDDWSFAWPAGESSDEAQTRGVAAVERTLDRHAGETVAVGTHGQLLTATLNRYDDRFDVTFWREELTTPDVYEAQFEDGDLLAIERVYTPQE</sequence>
<dbReference type="PANTHER" id="PTHR48100">
    <property type="entry name" value="BROAD-SPECIFICITY PHOSPHATASE YOR283W-RELATED"/>
    <property type="match status" value="1"/>
</dbReference>
<organism evidence="1 2">
    <name type="scientific">Halomarina rubra</name>
    <dbReference type="NCBI Taxonomy" id="2071873"/>
    <lineage>
        <taxon>Archaea</taxon>
        <taxon>Methanobacteriati</taxon>
        <taxon>Methanobacteriota</taxon>
        <taxon>Stenosarchaea group</taxon>
        <taxon>Halobacteria</taxon>
        <taxon>Halobacteriales</taxon>
        <taxon>Natronomonadaceae</taxon>
        <taxon>Halomarina</taxon>
    </lineage>
</organism>
<dbReference type="Pfam" id="PF00300">
    <property type="entry name" value="His_Phos_1"/>
    <property type="match status" value="1"/>
</dbReference>
<dbReference type="InterPro" id="IPR013078">
    <property type="entry name" value="His_Pase_superF_clade-1"/>
</dbReference>
<evidence type="ECO:0000313" key="1">
    <source>
        <dbReference type="EMBL" id="MFD1512077.1"/>
    </source>
</evidence>
<evidence type="ECO:0000313" key="2">
    <source>
        <dbReference type="Proteomes" id="UP001597187"/>
    </source>
</evidence>
<dbReference type="SMART" id="SM00855">
    <property type="entry name" value="PGAM"/>
    <property type="match status" value="1"/>
</dbReference>
<dbReference type="PANTHER" id="PTHR48100:SF59">
    <property type="entry name" value="ADENOSYLCOBALAMIN_ALPHA-RIBAZOLE PHOSPHATASE"/>
    <property type="match status" value="1"/>
</dbReference>
<comment type="caution">
    <text evidence="1">The sequence shown here is derived from an EMBL/GenBank/DDBJ whole genome shotgun (WGS) entry which is preliminary data.</text>
</comment>
<dbReference type="Proteomes" id="UP001597187">
    <property type="component" value="Unassembled WGS sequence"/>
</dbReference>
<dbReference type="InterPro" id="IPR050275">
    <property type="entry name" value="PGM_Phosphatase"/>
</dbReference>
<dbReference type="CDD" id="cd07067">
    <property type="entry name" value="HP_PGM_like"/>
    <property type="match status" value="1"/>
</dbReference>
<proteinExistence type="predicted"/>
<protein>
    <submittedName>
        <fullName evidence="1">Histidine phosphatase family protein</fullName>
    </submittedName>
</protein>
<reference evidence="1 2" key="1">
    <citation type="journal article" date="2019" name="Int. J. Syst. Evol. Microbiol.">
        <title>The Global Catalogue of Microorganisms (GCM) 10K type strain sequencing project: providing services to taxonomists for standard genome sequencing and annotation.</title>
        <authorList>
            <consortium name="The Broad Institute Genomics Platform"/>
            <consortium name="The Broad Institute Genome Sequencing Center for Infectious Disease"/>
            <person name="Wu L."/>
            <person name="Ma J."/>
        </authorList>
    </citation>
    <scope>NUCLEOTIDE SEQUENCE [LARGE SCALE GENOMIC DNA]</scope>
    <source>
        <strain evidence="1 2">CGMCC 1.12563</strain>
    </source>
</reference>
<dbReference type="InterPro" id="IPR029033">
    <property type="entry name" value="His_PPase_superfam"/>
</dbReference>
<accession>A0ABD6AQR5</accession>
<dbReference type="AlphaFoldDB" id="A0ABD6AQR5"/>
<keyword evidence="2" id="KW-1185">Reference proteome</keyword>
<name>A0ABD6AQR5_9EURY</name>